<dbReference type="SMART" id="SM00066">
    <property type="entry name" value="GAL4"/>
    <property type="match status" value="1"/>
</dbReference>
<dbReference type="PANTHER" id="PTHR37534:SF20">
    <property type="entry name" value="PRO1A C6 ZINK-FINGER PROTEIN"/>
    <property type="match status" value="1"/>
</dbReference>
<protein>
    <recommendedName>
        <fullName evidence="4">Zn(2)-C6 fungal-type domain-containing protein</fullName>
    </recommendedName>
</protein>
<dbReference type="GO" id="GO:0005634">
    <property type="term" value="C:nucleus"/>
    <property type="evidence" value="ECO:0007669"/>
    <property type="project" value="UniProtKB-SubCell"/>
</dbReference>
<dbReference type="EMBL" id="CP138581">
    <property type="protein sequence ID" value="WPG98218.1"/>
    <property type="molecule type" value="Genomic_DNA"/>
</dbReference>
<dbReference type="PROSITE" id="PS00463">
    <property type="entry name" value="ZN2_CY6_FUNGAL_1"/>
    <property type="match status" value="1"/>
</dbReference>
<organism evidence="5 6">
    <name type="scientific">Acrodontium crateriforme</name>
    <dbReference type="NCBI Taxonomy" id="150365"/>
    <lineage>
        <taxon>Eukaryota</taxon>
        <taxon>Fungi</taxon>
        <taxon>Dikarya</taxon>
        <taxon>Ascomycota</taxon>
        <taxon>Pezizomycotina</taxon>
        <taxon>Dothideomycetes</taxon>
        <taxon>Dothideomycetidae</taxon>
        <taxon>Mycosphaerellales</taxon>
        <taxon>Teratosphaeriaceae</taxon>
        <taxon>Acrodontium</taxon>
    </lineage>
</organism>
<feature type="domain" description="Zn(2)-C6 fungal-type" evidence="4">
    <location>
        <begin position="14"/>
        <end position="42"/>
    </location>
</feature>
<gene>
    <name evidence="5" type="ORF">R9X50_00100500</name>
</gene>
<dbReference type="SUPFAM" id="SSF57701">
    <property type="entry name" value="Zn2/Cys6 DNA-binding domain"/>
    <property type="match status" value="1"/>
</dbReference>
<comment type="subcellular location">
    <subcellularLocation>
        <location evidence="1">Nucleus</location>
    </subcellularLocation>
</comment>
<dbReference type="PROSITE" id="PS50048">
    <property type="entry name" value="ZN2_CY6_FUNGAL_2"/>
    <property type="match status" value="1"/>
</dbReference>
<accession>A0AAQ3LYC3</accession>
<dbReference type="AlphaFoldDB" id="A0AAQ3LYC3"/>
<proteinExistence type="predicted"/>
<feature type="region of interest" description="Disordered" evidence="3">
    <location>
        <begin position="76"/>
        <end position="111"/>
    </location>
</feature>
<reference evidence="5 6" key="1">
    <citation type="submission" date="2023-11" db="EMBL/GenBank/DDBJ databases">
        <title>An acidophilic fungus is an integral part of prey digestion in a carnivorous sundew plant.</title>
        <authorList>
            <person name="Tsai I.J."/>
        </authorList>
    </citation>
    <scope>NUCLEOTIDE SEQUENCE [LARGE SCALE GENOMIC DNA]</scope>
    <source>
        <strain evidence="5">169a</strain>
    </source>
</reference>
<dbReference type="Pfam" id="PF00172">
    <property type="entry name" value="Zn_clus"/>
    <property type="match status" value="1"/>
</dbReference>
<dbReference type="InterPro" id="IPR021858">
    <property type="entry name" value="Fun_TF"/>
</dbReference>
<keyword evidence="2" id="KW-0539">Nucleus</keyword>
<sequence>MLETSNSDSRSHKGCWTCRARRKKCDESSQPCKTCSGLRLICHGYGPRPDWMDRGEKEKAKVLEFKAIVKRNLKQKRRSTVTSQSEAGFPNFESRSSQSDGEEIRVQHPLPSPLSPFENTGFDFASTFSGAGNQTQTRNENDFENLFSSNSLEEYIDLDTMDNFPWDVDTQTPNEQDPFASPETTHVESVSTVITSDGSTSSSQISEILKAASSISETTSPDRVLAQWTHDKPATSLTPADQIIIDGYFQQSFASQLPFLDESTSSSIAEQLSRLAARSRACLESLALHAVRSKTFTLNGLGLDISRDTAESANAYEQTVMRCIRRFDSTNPNVDLDITAIEAQICAVQMIHSRIICRYPTWHHQMDVLASVKPVDYNRAAAGEFDKLEAFQELLICLDILASTTTGASPIFALQFSEDFARGTVRLENIVGCSTEVLTCIMHISELQAWSHQQSETGSSSFLELARRALKIEHELEIAVRMNNETRIPPDNPGRRTRRTHDIQSITNIFASAATIYLHATISGARPKIPEIKTAVLRTIASITAISNPDVIKLLTWPR</sequence>
<dbReference type="CDD" id="cd00067">
    <property type="entry name" value="GAL4"/>
    <property type="match status" value="1"/>
</dbReference>
<dbReference type="Gene3D" id="4.10.240.10">
    <property type="entry name" value="Zn(2)-C6 fungal-type DNA-binding domain"/>
    <property type="match status" value="1"/>
</dbReference>
<evidence type="ECO:0000259" key="4">
    <source>
        <dbReference type="PROSITE" id="PS50048"/>
    </source>
</evidence>
<dbReference type="PANTHER" id="PTHR37534">
    <property type="entry name" value="TRANSCRIPTIONAL ACTIVATOR PROTEIN UGA3"/>
    <property type="match status" value="1"/>
</dbReference>
<evidence type="ECO:0000313" key="5">
    <source>
        <dbReference type="EMBL" id="WPG98218.1"/>
    </source>
</evidence>
<dbReference type="InterPro" id="IPR001138">
    <property type="entry name" value="Zn2Cys6_DnaBD"/>
</dbReference>
<dbReference type="GO" id="GO:0000981">
    <property type="term" value="F:DNA-binding transcription factor activity, RNA polymerase II-specific"/>
    <property type="evidence" value="ECO:0007669"/>
    <property type="project" value="InterPro"/>
</dbReference>
<evidence type="ECO:0000256" key="1">
    <source>
        <dbReference type="ARBA" id="ARBA00004123"/>
    </source>
</evidence>
<evidence type="ECO:0000256" key="3">
    <source>
        <dbReference type="SAM" id="MobiDB-lite"/>
    </source>
</evidence>
<dbReference type="GO" id="GO:0008270">
    <property type="term" value="F:zinc ion binding"/>
    <property type="evidence" value="ECO:0007669"/>
    <property type="project" value="InterPro"/>
</dbReference>
<dbReference type="Proteomes" id="UP001303373">
    <property type="component" value="Chromosome 2"/>
</dbReference>
<evidence type="ECO:0000256" key="2">
    <source>
        <dbReference type="ARBA" id="ARBA00023242"/>
    </source>
</evidence>
<name>A0AAQ3LYC3_9PEZI</name>
<keyword evidence="6" id="KW-1185">Reference proteome</keyword>
<dbReference type="Pfam" id="PF11951">
    <property type="entry name" value="Fungal_trans_2"/>
    <property type="match status" value="1"/>
</dbReference>
<evidence type="ECO:0000313" key="6">
    <source>
        <dbReference type="Proteomes" id="UP001303373"/>
    </source>
</evidence>
<dbReference type="InterPro" id="IPR036864">
    <property type="entry name" value="Zn2-C6_fun-type_DNA-bd_sf"/>
</dbReference>